<dbReference type="KEGG" id="nai:NECAME_12966"/>
<feature type="compositionally biased region" description="Polar residues" evidence="1">
    <location>
        <begin position="20"/>
        <end position="35"/>
    </location>
</feature>
<evidence type="ECO:0000256" key="1">
    <source>
        <dbReference type="SAM" id="MobiDB-lite"/>
    </source>
</evidence>
<dbReference type="EMBL" id="KI660360">
    <property type="protein sequence ID" value="ETN74446.1"/>
    <property type="molecule type" value="Genomic_DNA"/>
</dbReference>
<proteinExistence type="predicted"/>
<evidence type="ECO:0000313" key="3">
    <source>
        <dbReference type="Proteomes" id="UP000053676"/>
    </source>
</evidence>
<sequence length="94" mass="10273">MNWKTKPIDPAADTLDENCAVTTEPVSASKRTANISKKSSRPSLRRREPAPVPPQTSHSHLVSEAIALATSKGLRGGYIEFLRSNTDESIKRSL</sequence>
<protein>
    <submittedName>
        <fullName evidence="2">Uncharacterized protein</fullName>
    </submittedName>
</protein>
<dbReference type="Proteomes" id="UP000053676">
    <property type="component" value="Unassembled WGS sequence"/>
</dbReference>
<name>W2SZM3_NECAM</name>
<accession>W2SZM3</accession>
<organism evidence="2 3">
    <name type="scientific">Necator americanus</name>
    <name type="common">Human hookworm</name>
    <dbReference type="NCBI Taxonomy" id="51031"/>
    <lineage>
        <taxon>Eukaryota</taxon>
        <taxon>Metazoa</taxon>
        <taxon>Ecdysozoa</taxon>
        <taxon>Nematoda</taxon>
        <taxon>Chromadorea</taxon>
        <taxon>Rhabditida</taxon>
        <taxon>Rhabditina</taxon>
        <taxon>Rhabditomorpha</taxon>
        <taxon>Strongyloidea</taxon>
        <taxon>Ancylostomatidae</taxon>
        <taxon>Bunostominae</taxon>
        <taxon>Necator</taxon>
    </lineage>
</organism>
<reference evidence="3" key="1">
    <citation type="journal article" date="2014" name="Nat. Genet.">
        <title>Genome of the human hookworm Necator americanus.</title>
        <authorList>
            <person name="Tang Y.T."/>
            <person name="Gao X."/>
            <person name="Rosa B.A."/>
            <person name="Abubucker S."/>
            <person name="Hallsworth-Pepin K."/>
            <person name="Martin J."/>
            <person name="Tyagi R."/>
            <person name="Heizer E."/>
            <person name="Zhang X."/>
            <person name="Bhonagiri-Palsikar V."/>
            <person name="Minx P."/>
            <person name="Warren W.C."/>
            <person name="Wang Q."/>
            <person name="Zhan B."/>
            <person name="Hotez P.J."/>
            <person name="Sternberg P.W."/>
            <person name="Dougall A."/>
            <person name="Gaze S.T."/>
            <person name="Mulvenna J."/>
            <person name="Sotillo J."/>
            <person name="Ranganathan S."/>
            <person name="Rabelo E.M."/>
            <person name="Wilson R.K."/>
            <person name="Felgner P.L."/>
            <person name="Bethony J."/>
            <person name="Hawdon J.M."/>
            <person name="Gasser R.B."/>
            <person name="Loukas A."/>
            <person name="Mitreva M."/>
        </authorList>
    </citation>
    <scope>NUCLEOTIDE SEQUENCE [LARGE SCALE GENOMIC DNA]</scope>
</reference>
<gene>
    <name evidence="2" type="ORF">NECAME_12966</name>
</gene>
<feature type="region of interest" description="Disordered" evidence="1">
    <location>
        <begin position="1"/>
        <end position="61"/>
    </location>
</feature>
<dbReference type="AlphaFoldDB" id="W2SZM3"/>
<keyword evidence="3" id="KW-1185">Reference proteome</keyword>
<evidence type="ECO:0000313" key="2">
    <source>
        <dbReference type="EMBL" id="ETN74446.1"/>
    </source>
</evidence>